<dbReference type="EMBL" id="AVOT02035788">
    <property type="protein sequence ID" value="MBW0530189.1"/>
    <property type="molecule type" value="Genomic_DNA"/>
</dbReference>
<dbReference type="Proteomes" id="UP000765509">
    <property type="component" value="Unassembled WGS sequence"/>
</dbReference>
<feature type="region of interest" description="Disordered" evidence="1">
    <location>
        <begin position="125"/>
        <end position="147"/>
    </location>
</feature>
<dbReference type="CDD" id="cd09272">
    <property type="entry name" value="RNase_HI_RT_Ty1"/>
    <property type="match status" value="1"/>
</dbReference>
<accession>A0A9Q3EZR5</accession>
<dbReference type="OrthoDB" id="430476at2759"/>
<evidence type="ECO:0000313" key="2">
    <source>
        <dbReference type="EMBL" id="MBW0530189.1"/>
    </source>
</evidence>
<reference evidence="2" key="1">
    <citation type="submission" date="2021-03" db="EMBL/GenBank/DDBJ databases">
        <title>Draft genome sequence of rust myrtle Austropuccinia psidii MF-1, a brazilian biotype.</title>
        <authorList>
            <person name="Quecine M.C."/>
            <person name="Pachon D.M.R."/>
            <person name="Bonatelli M.L."/>
            <person name="Correr F.H."/>
            <person name="Franceschini L.M."/>
            <person name="Leite T.F."/>
            <person name="Margarido G.R.A."/>
            <person name="Almeida C.A."/>
            <person name="Ferrarezi J.A."/>
            <person name="Labate C.A."/>
        </authorList>
    </citation>
    <scope>NUCLEOTIDE SEQUENCE</scope>
    <source>
        <strain evidence="2">MF-1</strain>
    </source>
</reference>
<protein>
    <recommendedName>
        <fullName evidence="4">Reverse transcriptase Ty1/copia-type domain-containing protein</fullName>
    </recommendedName>
</protein>
<evidence type="ECO:0000313" key="3">
    <source>
        <dbReference type="Proteomes" id="UP000765509"/>
    </source>
</evidence>
<evidence type="ECO:0008006" key="4">
    <source>
        <dbReference type="Google" id="ProtNLM"/>
    </source>
</evidence>
<evidence type="ECO:0000256" key="1">
    <source>
        <dbReference type="SAM" id="MobiDB-lite"/>
    </source>
</evidence>
<sequence>MAEAEYKALCDLVLGLLWLRQWSRECNLFVDDLAIPIYEDNQSCISIANGDCNLKNQQIKHINIQLHFIKEAIMSLIVCLIYTPTSSMLADFLTKSVSRPILSHSLLSLCVVGLRVRGDVENHNQDQFDQQEATPSPADVTPPLLKN</sequence>
<keyword evidence="3" id="KW-1185">Reference proteome</keyword>
<dbReference type="AlphaFoldDB" id="A0A9Q3EZR5"/>
<gene>
    <name evidence="2" type="ORF">O181_069904</name>
</gene>
<organism evidence="2 3">
    <name type="scientific">Austropuccinia psidii MF-1</name>
    <dbReference type="NCBI Taxonomy" id="1389203"/>
    <lineage>
        <taxon>Eukaryota</taxon>
        <taxon>Fungi</taxon>
        <taxon>Dikarya</taxon>
        <taxon>Basidiomycota</taxon>
        <taxon>Pucciniomycotina</taxon>
        <taxon>Pucciniomycetes</taxon>
        <taxon>Pucciniales</taxon>
        <taxon>Sphaerophragmiaceae</taxon>
        <taxon>Austropuccinia</taxon>
    </lineage>
</organism>
<comment type="caution">
    <text evidence="2">The sequence shown here is derived from an EMBL/GenBank/DDBJ whole genome shotgun (WGS) entry which is preliminary data.</text>
</comment>
<proteinExistence type="predicted"/>
<name>A0A9Q3EZR5_9BASI</name>